<feature type="non-terminal residue" evidence="1">
    <location>
        <position position="1"/>
    </location>
</feature>
<dbReference type="EMBL" id="CAJOBQ010011754">
    <property type="protein sequence ID" value="CAF4711021.1"/>
    <property type="molecule type" value="Genomic_DNA"/>
</dbReference>
<evidence type="ECO:0008006" key="4">
    <source>
        <dbReference type="Google" id="ProtNLM"/>
    </source>
</evidence>
<name>A0A821D161_9BILA</name>
<gene>
    <name evidence="1" type="ORF">HFQ381_LOCUS34109</name>
    <name evidence="2" type="ORF">TSG867_LOCUS33726</name>
</gene>
<organism evidence="1 3">
    <name type="scientific">Rotaria socialis</name>
    <dbReference type="NCBI Taxonomy" id="392032"/>
    <lineage>
        <taxon>Eukaryota</taxon>
        <taxon>Metazoa</taxon>
        <taxon>Spiralia</taxon>
        <taxon>Gnathifera</taxon>
        <taxon>Rotifera</taxon>
        <taxon>Eurotatoria</taxon>
        <taxon>Bdelloidea</taxon>
        <taxon>Philodinida</taxon>
        <taxon>Philodinidae</taxon>
        <taxon>Rotaria</taxon>
    </lineage>
</organism>
<dbReference type="Proteomes" id="UP000663862">
    <property type="component" value="Unassembled WGS sequence"/>
</dbReference>
<dbReference type="Proteomes" id="UP000663851">
    <property type="component" value="Unassembled WGS sequence"/>
</dbReference>
<sequence>LNFNMESGNNSFKNLYSSTNEVQIIVAPSTSNTEEVASTSSSSTTPRTARDKFFKDVQYDKEKKRWSAECLLCETPKRVFDALGVTSNFNRHARDYHTQAFFSVFFTSCETVESYFPLK</sequence>
<dbReference type="EMBL" id="CAJOBO010013282">
    <property type="protein sequence ID" value="CAF4614050.1"/>
    <property type="molecule type" value="Genomic_DNA"/>
</dbReference>
<evidence type="ECO:0000313" key="3">
    <source>
        <dbReference type="Proteomes" id="UP000663851"/>
    </source>
</evidence>
<comment type="caution">
    <text evidence="1">The sequence shown here is derived from an EMBL/GenBank/DDBJ whole genome shotgun (WGS) entry which is preliminary data.</text>
</comment>
<dbReference type="AlphaFoldDB" id="A0A821D161"/>
<protein>
    <recommendedName>
        <fullName evidence="4">BED-type domain-containing protein</fullName>
    </recommendedName>
</protein>
<evidence type="ECO:0000313" key="2">
    <source>
        <dbReference type="EMBL" id="CAF4711021.1"/>
    </source>
</evidence>
<accession>A0A821D161</accession>
<proteinExistence type="predicted"/>
<reference evidence="1" key="1">
    <citation type="submission" date="2021-02" db="EMBL/GenBank/DDBJ databases">
        <authorList>
            <person name="Nowell W R."/>
        </authorList>
    </citation>
    <scope>NUCLEOTIDE SEQUENCE</scope>
</reference>
<evidence type="ECO:0000313" key="1">
    <source>
        <dbReference type="EMBL" id="CAF4614050.1"/>
    </source>
</evidence>